<proteinExistence type="inferred from homology"/>
<reference evidence="10" key="1">
    <citation type="submission" date="2022-07" db="EMBL/GenBank/DDBJ databases">
        <authorList>
            <person name="Macas J."/>
            <person name="Novak P."/>
            <person name="Neumann P."/>
        </authorList>
    </citation>
    <scope>NUCLEOTIDE SEQUENCE</scope>
</reference>
<dbReference type="InterPro" id="IPR032098">
    <property type="entry name" value="Acyltransf_C"/>
</dbReference>
<evidence type="ECO:0000313" key="10">
    <source>
        <dbReference type="EMBL" id="CAH9111306.1"/>
    </source>
</evidence>
<keyword evidence="6" id="KW-0808">Transferase</keyword>
<dbReference type="Pfam" id="PF01553">
    <property type="entry name" value="Acyltransferase"/>
    <property type="match status" value="1"/>
</dbReference>
<evidence type="ECO:0000313" key="11">
    <source>
        <dbReference type="Proteomes" id="UP001152523"/>
    </source>
</evidence>
<dbReference type="InterPro" id="IPR002123">
    <property type="entry name" value="Plipid/glycerol_acylTrfase"/>
</dbReference>
<accession>A0AAV0DY17</accession>
<comment type="caution">
    <text evidence="10">The sequence shown here is derived from an EMBL/GenBank/DDBJ whole genome shotgun (WGS) entry which is preliminary data.</text>
</comment>
<evidence type="ECO:0000256" key="2">
    <source>
        <dbReference type="ARBA" id="ARBA00004728"/>
    </source>
</evidence>
<name>A0AAV0DY17_9ASTE</name>
<evidence type="ECO:0000256" key="4">
    <source>
        <dbReference type="ARBA" id="ARBA00008655"/>
    </source>
</evidence>
<comment type="similarity">
    <text evidence="4">Belongs to the 1-acyl-sn-glycerol-3-phosphate acyltransferase family.</text>
</comment>
<feature type="domain" description="Phospholipid/glycerol acyltransferase" evidence="9">
    <location>
        <begin position="122"/>
        <end position="236"/>
    </location>
</feature>
<evidence type="ECO:0000256" key="7">
    <source>
        <dbReference type="ARBA" id="ARBA00023315"/>
    </source>
</evidence>
<dbReference type="EMBL" id="CAMAPF010000180">
    <property type="protein sequence ID" value="CAH9111306.1"/>
    <property type="molecule type" value="Genomic_DNA"/>
</dbReference>
<dbReference type="GO" id="GO:0012505">
    <property type="term" value="C:endomembrane system"/>
    <property type="evidence" value="ECO:0007669"/>
    <property type="project" value="TreeGrafter"/>
</dbReference>
<organism evidence="10 11">
    <name type="scientific">Cuscuta epithymum</name>
    <dbReference type="NCBI Taxonomy" id="186058"/>
    <lineage>
        <taxon>Eukaryota</taxon>
        <taxon>Viridiplantae</taxon>
        <taxon>Streptophyta</taxon>
        <taxon>Embryophyta</taxon>
        <taxon>Tracheophyta</taxon>
        <taxon>Spermatophyta</taxon>
        <taxon>Magnoliopsida</taxon>
        <taxon>eudicotyledons</taxon>
        <taxon>Gunneridae</taxon>
        <taxon>Pentapetalae</taxon>
        <taxon>asterids</taxon>
        <taxon>lamiids</taxon>
        <taxon>Solanales</taxon>
        <taxon>Convolvulaceae</taxon>
        <taxon>Cuscuteae</taxon>
        <taxon>Cuscuta</taxon>
        <taxon>Cuscuta subgen. Cuscuta</taxon>
    </lineage>
</organism>
<keyword evidence="7" id="KW-0012">Acyltransferase</keyword>
<evidence type="ECO:0000256" key="5">
    <source>
        <dbReference type="ARBA" id="ARBA00013211"/>
    </source>
</evidence>
<comment type="pathway">
    <text evidence="3">Lipid metabolism.</text>
</comment>
<comment type="catalytic activity">
    <reaction evidence="1">
        <text>a 1-acyl-sn-glycero-3-phosphate + an acyl-CoA = a 1,2-diacyl-sn-glycero-3-phosphate + CoA</text>
        <dbReference type="Rhea" id="RHEA:19709"/>
        <dbReference type="ChEBI" id="CHEBI:57287"/>
        <dbReference type="ChEBI" id="CHEBI:57970"/>
        <dbReference type="ChEBI" id="CHEBI:58342"/>
        <dbReference type="ChEBI" id="CHEBI:58608"/>
        <dbReference type="EC" id="2.3.1.51"/>
    </reaction>
</comment>
<sequence length="386" mass="44259">MTISLPRLNQPEKLLGLNEERTMVNGQTFESTKPASKHRPLNILRIIRGLTFLIILLLSASMLLIYLVPVGVILRYFSTHCYRKATSLLFGIWLGLFPLMFEKINQTKVIFYGDSLPKGERALLISNHRTEVDWMYLWDLALRKGCLGHIKYVLKKSLMKLPVFGWGFHFLEFIPLERKWDVDEPVLHSTLSTFTDPHDSLWLAVFPEGTDFTEQKCLRSQKFAVDNGFPVMKNVLLPKSKGFSTCLNMLRHSLDAGVYDITIAYKHQCPSLIDNVFGVDPSEVHMHVRRIPVEKMPVSDDLSDWLMETFQSKDKLLSDFIVNGYFPDQGIQEEISTTKCLTSFVIVTGLTTTLIHLTVFSSIWFKVYVVLSCVYQASASYLDFKL</sequence>
<dbReference type="Proteomes" id="UP001152523">
    <property type="component" value="Unassembled WGS sequence"/>
</dbReference>
<dbReference type="Pfam" id="PF16076">
    <property type="entry name" value="Acyltransf_C"/>
    <property type="match status" value="1"/>
</dbReference>
<keyword evidence="11" id="KW-1185">Reference proteome</keyword>
<keyword evidence="8" id="KW-0472">Membrane</keyword>
<feature type="transmembrane region" description="Helical" evidence="8">
    <location>
        <begin position="46"/>
        <end position="73"/>
    </location>
</feature>
<dbReference type="GO" id="GO:0003841">
    <property type="term" value="F:1-acylglycerol-3-phosphate O-acyltransferase activity"/>
    <property type="evidence" value="ECO:0007669"/>
    <property type="project" value="UniProtKB-EC"/>
</dbReference>
<evidence type="ECO:0000256" key="3">
    <source>
        <dbReference type="ARBA" id="ARBA00005189"/>
    </source>
</evidence>
<comment type="pathway">
    <text evidence="2">Phospholipid metabolism; CDP-diacylglycerol biosynthesis; CDP-diacylglycerol from sn-glycerol 3-phosphate: step 2/3.</text>
</comment>
<feature type="transmembrane region" description="Helical" evidence="8">
    <location>
        <begin position="340"/>
        <end position="357"/>
    </location>
</feature>
<dbReference type="PANTHER" id="PTHR10983">
    <property type="entry name" value="1-ACYLGLYCEROL-3-PHOSPHATE ACYLTRANSFERASE-RELATED"/>
    <property type="match status" value="1"/>
</dbReference>
<evidence type="ECO:0000256" key="6">
    <source>
        <dbReference type="ARBA" id="ARBA00022679"/>
    </source>
</evidence>
<keyword evidence="8" id="KW-1133">Transmembrane helix</keyword>
<dbReference type="EC" id="2.3.1.51" evidence="5"/>
<evidence type="ECO:0000256" key="8">
    <source>
        <dbReference type="SAM" id="Phobius"/>
    </source>
</evidence>
<evidence type="ECO:0000256" key="1">
    <source>
        <dbReference type="ARBA" id="ARBA00001141"/>
    </source>
</evidence>
<dbReference type="PANTHER" id="PTHR10983:SF16">
    <property type="entry name" value="LYSOCARDIOLIPIN ACYLTRANSFERASE 1"/>
    <property type="match status" value="1"/>
</dbReference>
<gene>
    <name evidence="10" type="ORF">CEPIT_LOCUS19484</name>
</gene>
<protein>
    <recommendedName>
        <fullName evidence="5">1-acylglycerol-3-phosphate O-acyltransferase</fullName>
        <ecNumber evidence="5">2.3.1.51</ecNumber>
    </recommendedName>
</protein>
<keyword evidence="8" id="KW-0812">Transmembrane</keyword>
<evidence type="ECO:0000259" key="9">
    <source>
        <dbReference type="SMART" id="SM00563"/>
    </source>
</evidence>
<dbReference type="AlphaFoldDB" id="A0AAV0DY17"/>
<dbReference type="CDD" id="cd07990">
    <property type="entry name" value="LPLAT_LCLAT1-like"/>
    <property type="match status" value="1"/>
</dbReference>
<dbReference type="SMART" id="SM00563">
    <property type="entry name" value="PlsC"/>
    <property type="match status" value="1"/>
</dbReference>
<dbReference type="SUPFAM" id="SSF69593">
    <property type="entry name" value="Glycerol-3-phosphate (1)-acyltransferase"/>
    <property type="match status" value="1"/>
</dbReference>